<keyword evidence="1" id="KW-1133">Transmembrane helix</keyword>
<feature type="transmembrane region" description="Helical" evidence="1">
    <location>
        <begin position="32"/>
        <end position="51"/>
    </location>
</feature>
<organism evidence="2 3">
    <name type="scientific">Phytophthora infestans</name>
    <name type="common">Potato late blight agent</name>
    <name type="synonym">Botrytis infestans</name>
    <dbReference type="NCBI Taxonomy" id="4787"/>
    <lineage>
        <taxon>Eukaryota</taxon>
        <taxon>Sar</taxon>
        <taxon>Stramenopiles</taxon>
        <taxon>Oomycota</taxon>
        <taxon>Peronosporomycetes</taxon>
        <taxon>Peronosporales</taxon>
        <taxon>Peronosporaceae</taxon>
        <taxon>Phytophthora</taxon>
    </lineage>
</organism>
<feature type="transmembrane region" description="Helical" evidence="1">
    <location>
        <begin position="7"/>
        <end position="26"/>
    </location>
</feature>
<accession>A0A833WC92</accession>
<evidence type="ECO:0000313" key="3">
    <source>
        <dbReference type="Proteomes" id="UP000602510"/>
    </source>
</evidence>
<keyword evidence="1" id="KW-0472">Membrane</keyword>
<sequence>MPVISSGGAVAFMIAMSSVIGFPLPFALVVGIPVWFVVLVVCFVAFFGRILKRDPVLLRELIRSIVVLICQVLLTFVYPAYLYGFISIEPAFQKFYVMLLPIIKIIAKNWISYCLGNKFDLLPQIMIFNMVALDALLAWVSLSDIQHFMKTIYLLRRKIPAGHPLKNASFIEIAIQITDEDPQARDRLAHRRYNLAQAVRLLSTSTTIVGGPLATTANEQPSTSRQHSARVLFTTEFVILVEYTEVIVPFIYTMYTVGMFYLPNHHYYPQLQSFDDTGLASNLGNIVTFGFIELGSLLVIGYLIQRMLKISMLHSYSIEVGAWCSQICFYGYAIPFKLARTQRSRFQLRIFVA</sequence>
<keyword evidence="1" id="KW-0812">Transmembrane</keyword>
<keyword evidence="3" id="KW-1185">Reference proteome</keyword>
<dbReference type="Proteomes" id="UP000602510">
    <property type="component" value="Unassembled WGS sequence"/>
</dbReference>
<gene>
    <name evidence="2" type="ORF">GN244_ATG10919</name>
</gene>
<dbReference type="EMBL" id="WSZM01000252">
    <property type="protein sequence ID" value="KAF4037068.1"/>
    <property type="molecule type" value="Genomic_DNA"/>
</dbReference>
<evidence type="ECO:0000313" key="2">
    <source>
        <dbReference type="EMBL" id="KAF4037068.1"/>
    </source>
</evidence>
<comment type="caution">
    <text evidence="2">The sequence shown here is derived from an EMBL/GenBank/DDBJ whole genome shotgun (WGS) entry which is preliminary data.</text>
</comment>
<dbReference type="AlphaFoldDB" id="A0A833WC92"/>
<proteinExistence type="predicted"/>
<feature type="transmembrane region" description="Helical" evidence="1">
    <location>
        <begin position="63"/>
        <end position="86"/>
    </location>
</feature>
<evidence type="ECO:0000256" key="1">
    <source>
        <dbReference type="SAM" id="Phobius"/>
    </source>
</evidence>
<name>A0A833WC92_PHYIN</name>
<feature type="transmembrane region" description="Helical" evidence="1">
    <location>
        <begin position="282"/>
        <end position="304"/>
    </location>
</feature>
<protein>
    <recommendedName>
        <fullName evidence="4">Transmembrane protein</fullName>
    </recommendedName>
</protein>
<reference evidence="2" key="1">
    <citation type="submission" date="2020-04" db="EMBL/GenBank/DDBJ databases">
        <title>Hybrid Assembly of Korean Phytophthora infestans isolates.</title>
        <authorList>
            <person name="Prokchorchik M."/>
            <person name="Lee Y."/>
            <person name="Seo J."/>
            <person name="Cho J.-H."/>
            <person name="Park Y.-E."/>
            <person name="Jang D.-C."/>
            <person name="Im J.-S."/>
            <person name="Choi J.-G."/>
            <person name="Park H.-J."/>
            <person name="Lee G.-B."/>
            <person name="Lee Y.-G."/>
            <person name="Hong S.-Y."/>
            <person name="Cho K."/>
            <person name="Sohn K.H."/>
        </authorList>
    </citation>
    <scope>NUCLEOTIDE SEQUENCE</scope>
    <source>
        <strain evidence="2">KR_1_A1</strain>
    </source>
</reference>
<evidence type="ECO:0008006" key="4">
    <source>
        <dbReference type="Google" id="ProtNLM"/>
    </source>
</evidence>
<feature type="transmembrane region" description="Helical" evidence="1">
    <location>
        <begin position="237"/>
        <end position="262"/>
    </location>
</feature>
<feature type="transmembrane region" description="Helical" evidence="1">
    <location>
        <begin position="121"/>
        <end position="142"/>
    </location>
</feature>